<organism evidence="2 3">
    <name type="scientific">Blastococcus haudaquaticus</name>
    <dbReference type="NCBI Taxonomy" id="1938745"/>
    <lineage>
        <taxon>Bacteria</taxon>
        <taxon>Bacillati</taxon>
        <taxon>Actinomycetota</taxon>
        <taxon>Actinomycetes</taxon>
        <taxon>Geodermatophilales</taxon>
        <taxon>Geodermatophilaceae</taxon>
        <taxon>Blastococcus</taxon>
    </lineage>
</organism>
<evidence type="ECO:0000256" key="1">
    <source>
        <dbReference type="SAM" id="MobiDB-lite"/>
    </source>
</evidence>
<feature type="region of interest" description="Disordered" evidence="1">
    <location>
        <begin position="1"/>
        <end position="65"/>
    </location>
</feature>
<dbReference type="EMBL" id="OCNK01000001">
    <property type="protein sequence ID" value="SOD94409.1"/>
    <property type="molecule type" value="Genomic_DNA"/>
</dbReference>
<protein>
    <submittedName>
        <fullName evidence="2">Uncharacterized protein</fullName>
    </submittedName>
</protein>
<evidence type="ECO:0000313" key="2">
    <source>
        <dbReference type="EMBL" id="SOD94409.1"/>
    </source>
</evidence>
<feature type="compositionally biased region" description="Polar residues" evidence="1">
    <location>
        <begin position="34"/>
        <end position="44"/>
    </location>
</feature>
<sequence length="65" mass="6674">MPATERNRVMSEPTGEVHAAGEGISDEEMVETVAGQTDSASENADTAGKDWNGDPGDAPAPTDEA</sequence>
<proteinExistence type="predicted"/>
<reference evidence="3" key="1">
    <citation type="submission" date="2017-09" db="EMBL/GenBank/DDBJ databases">
        <authorList>
            <person name="Varghese N."/>
            <person name="Submissions S."/>
        </authorList>
    </citation>
    <scope>NUCLEOTIDE SEQUENCE [LARGE SCALE GENOMIC DNA]</scope>
    <source>
        <strain evidence="3">DSM 44270</strain>
    </source>
</reference>
<dbReference type="Proteomes" id="UP000219482">
    <property type="component" value="Unassembled WGS sequence"/>
</dbReference>
<keyword evidence="3" id="KW-1185">Reference proteome</keyword>
<accession>A0A286GH03</accession>
<evidence type="ECO:0000313" key="3">
    <source>
        <dbReference type="Proteomes" id="UP000219482"/>
    </source>
</evidence>
<name>A0A286GH03_9ACTN</name>
<gene>
    <name evidence="2" type="ORF">SAMN06272739_0770</name>
</gene>
<dbReference type="AlphaFoldDB" id="A0A286GH03"/>